<keyword evidence="1" id="KW-0472">Membrane</keyword>
<keyword evidence="3" id="KW-1185">Reference proteome</keyword>
<protein>
    <submittedName>
        <fullName evidence="2">Uncharacterized protein</fullName>
    </submittedName>
</protein>
<evidence type="ECO:0000313" key="2">
    <source>
        <dbReference type="EMBL" id="KAL3356380.1"/>
    </source>
</evidence>
<dbReference type="EMBL" id="JBJKTR010000010">
    <property type="protein sequence ID" value="KAL3356380.1"/>
    <property type="molecule type" value="Genomic_DNA"/>
</dbReference>
<keyword evidence="1" id="KW-1133">Transmembrane helix</keyword>
<dbReference type="Proteomes" id="UP001627284">
    <property type="component" value="Unassembled WGS sequence"/>
</dbReference>
<reference evidence="2 3" key="1">
    <citation type="submission" date="2024-05" db="EMBL/GenBank/DDBJ databases">
        <title>De novo assembly of an allotetraploid wild potato.</title>
        <authorList>
            <person name="Hosaka A.J."/>
        </authorList>
    </citation>
    <scope>NUCLEOTIDE SEQUENCE [LARGE SCALE GENOMIC DNA]</scope>
    <source>
        <tissue evidence="2">Young leaves</tissue>
    </source>
</reference>
<evidence type="ECO:0000256" key="1">
    <source>
        <dbReference type="SAM" id="Phobius"/>
    </source>
</evidence>
<proteinExistence type="predicted"/>
<gene>
    <name evidence="2" type="ORF">AABB24_017185</name>
</gene>
<name>A0ABD2TJB6_9SOLN</name>
<sequence>MQLELLQMRQFMRKYAPNEAMPQNINGTSSEQVPNTDNGYGQIPQTIGIHSVAMNTPTSYGDTGNSLKILFDRIDYIITSIILSCDTIFWISSFLFVNMNEMYYFLGINIICF</sequence>
<feature type="transmembrane region" description="Helical" evidence="1">
    <location>
        <begin position="76"/>
        <end position="97"/>
    </location>
</feature>
<organism evidence="2 3">
    <name type="scientific">Solanum stoloniferum</name>
    <dbReference type="NCBI Taxonomy" id="62892"/>
    <lineage>
        <taxon>Eukaryota</taxon>
        <taxon>Viridiplantae</taxon>
        <taxon>Streptophyta</taxon>
        <taxon>Embryophyta</taxon>
        <taxon>Tracheophyta</taxon>
        <taxon>Spermatophyta</taxon>
        <taxon>Magnoliopsida</taxon>
        <taxon>eudicotyledons</taxon>
        <taxon>Gunneridae</taxon>
        <taxon>Pentapetalae</taxon>
        <taxon>asterids</taxon>
        <taxon>lamiids</taxon>
        <taxon>Solanales</taxon>
        <taxon>Solanaceae</taxon>
        <taxon>Solanoideae</taxon>
        <taxon>Solaneae</taxon>
        <taxon>Solanum</taxon>
    </lineage>
</organism>
<evidence type="ECO:0000313" key="3">
    <source>
        <dbReference type="Proteomes" id="UP001627284"/>
    </source>
</evidence>
<keyword evidence="1" id="KW-0812">Transmembrane</keyword>
<dbReference type="AlphaFoldDB" id="A0ABD2TJB6"/>
<comment type="caution">
    <text evidence="2">The sequence shown here is derived from an EMBL/GenBank/DDBJ whole genome shotgun (WGS) entry which is preliminary data.</text>
</comment>
<accession>A0ABD2TJB6</accession>
<dbReference type="EMBL" id="JBJKTR010000010">
    <property type="protein sequence ID" value="KAL3356381.1"/>
    <property type="molecule type" value="Genomic_DNA"/>
</dbReference>